<dbReference type="InterPro" id="IPR036318">
    <property type="entry name" value="FAD-bd_PCMH-like_sf"/>
</dbReference>
<dbReference type="PANTHER" id="PTHR42973:SF39">
    <property type="entry name" value="FAD-BINDING PCMH-TYPE DOMAIN-CONTAINING PROTEIN"/>
    <property type="match status" value="1"/>
</dbReference>
<organism evidence="7 8">
    <name type="scientific">Prochlorococcus marinus (strain SARG / CCMP1375 / SS120)</name>
    <dbReference type="NCBI Taxonomy" id="167539"/>
    <lineage>
        <taxon>Bacteria</taxon>
        <taxon>Bacillati</taxon>
        <taxon>Cyanobacteriota</taxon>
        <taxon>Cyanophyceae</taxon>
        <taxon>Synechococcales</taxon>
        <taxon>Prochlorococcaceae</taxon>
        <taxon>Prochlorococcus</taxon>
    </lineage>
</organism>
<accession>Q7VCD5</accession>
<evidence type="ECO:0000256" key="5">
    <source>
        <dbReference type="ARBA" id="ARBA00023002"/>
    </source>
</evidence>
<name>Q7VCD5_PROMA</name>
<dbReference type="EnsemblBacteria" id="AAP99849">
    <property type="protein sequence ID" value="AAP99849"/>
    <property type="gene ID" value="Pro_0805"/>
</dbReference>
<keyword evidence="5" id="KW-0560">Oxidoreductase</keyword>
<dbReference type="InterPro" id="IPR016169">
    <property type="entry name" value="FAD-bd_PCMH_sub2"/>
</dbReference>
<dbReference type="InterPro" id="IPR006094">
    <property type="entry name" value="Oxid_FAD_bind_N"/>
</dbReference>
<evidence type="ECO:0000313" key="8">
    <source>
        <dbReference type="Proteomes" id="UP000001420"/>
    </source>
</evidence>
<keyword evidence="3" id="KW-0285">Flavoprotein</keyword>
<keyword evidence="4" id="KW-0274">FAD</keyword>
<evidence type="ECO:0000256" key="3">
    <source>
        <dbReference type="ARBA" id="ARBA00022630"/>
    </source>
</evidence>
<sequence>MNNIDNDLIFQNTQAQDFNIAGIYKDINSELLEMIKNDLLHPKPLMICGGGTSSQCAAKGHWTLDFRHRFQAIKLDTSNNQVVIEAGVRMENLIEKLSDFNRTFPIGISGVTGLGYILTGGISPLSRKYGLAIDQVLEIHGYWGNGNKFALSKPNSSSSDQEKLKWKVLCGAAPFVAIITHLKLKTYKLKPLGLWESTLSSKQLAETIEMAEKWPNSASLYWIWGNTIKAYGVCEFDGENNHESFTKILNQIPKSKDFNISNAKNLNHLKRLKPQLIGQSLYEKQYSEVLGLLGPSINKKASDVLNVIEEIMNKRPNENSYICAQQLGGATKYSTKELSSFVHKDAIWKPWITGSWKANDIKSKEKSLLWIENSWDSLKDYFPGVHLAQLHPHLNWHQKEINAAFKEWLPKLRQFKSEYDPKGILPPL</sequence>
<dbReference type="OrthoDB" id="539157at2"/>
<dbReference type="InterPro" id="IPR050416">
    <property type="entry name" value="FAD-linked_Oxidoreductase"/>
</dbReference>
<evidence type="ECO:0000256" key="2">
    <source>
        <dbReference type="ARBA" id="ARBA00005466"/>
    </source>
</evidence>
<evidence type="ECO:0000256" key="1">
    <source>
        <dbReference type="ARBA" id="ARBA00001974"/>
    </source>
</evidence>
<comment type="cofactor">
    <cofactor evidence="1">
        <name>FAD</name>
        <dbReference type="ChEBI" id="CHEBI:57692"/>
    </cofactor>
</comment>
<keyword evidence="8" id="KW-1185">Reference proteome</keyword>
<evidence type="ECO:0000313" key="7">
    <source>
        <dbReference type="EMBL" id="AAP99849.1"/>
    </source>
</evidence>
<proteinExistence type="inferred from homology"/>
<dbReference type="Pfam" id="PF01565">
    <property type="entry name" value="FAD_binding_4"/>
    <property type="match status" value="1"/>
</dbReference>
<dbReference type="eggNOG" id="COG0277">
    <property type="taxonomic scope" value="Bacteria"/>
</dbReference>
<dbReference type="SUPFAM" id="SSF56176">
    <property type="entry name" value="FAD-binding/transporter-associated domain-like"/>
    <property type="match status" value="1"/>
</dbReference>
<feature type="domain" description="FAD-binding PCMH-type" evidence="6">
    <location>
        <begin position="13"/>
        <end position="189"/>
    </location>
</feature>
<dbReference type="PANTHER" id="PTHR42973">
    <property type="entry name" value="BINDING OXIDOREDUCTASE, PUTATIVE (AFU_ORTHOLOGUE AFUA_1G17690)-RELATED"/>
    <property type="match status" value="1"/>
</dbReference>
<dbReference type="EMBL" id="AE017126">
    <property type="protein sequence ID" value="AAP99849.1"/>
    <property type="molecule type" value="Genomic_DNA"/>
</dbReference>
<dbReference type="PROSITE" id="PS51387">
    <property type="entry name" value="FAD_PCMH"/>
    <property type="match status" value="1"/>
</dbReference>
<protein>
    <submittedName>
        <fullName evidence="7">FAD/FMN-containing dehydrogenase</fullName>
    </submittedName>
</protein>
<dbReference type="Gene3D" id="3.40.462.20">
    <property type="match status" value="1"/>
</dbReference>
<reference evidence="7 8" key="1">
    <citation type="journal article" date="2003" name="Proc. Natl. Acad. Sci. U.S.A.">
        <title>Genome sequence of the cyanobacterium Prochlorococcus marinus SS120, a nearly minimal oxyphototrophic genome.</title>
        <authorList>
            <person name="Dufresne A."/>
            <person name="Salanoubat M."/>
            <person name="Partensky F."/>
            <person name="Artiguenave F."/>
            <person name="Axmann I.M."/>
            <person name="Barbe V."/>
            <person name="Duprat S."/>
            <person name="Galperin M.Y."/>
            <person name="Koonin E.V."/>
            <person name="Le Gall F."/>
            <person name="Makarova K.S."/>
            <person name="Ostrowski M."/>
            <person name="Oztas S."/>
            <person name="Robert C."/>
            <person name="Rogozin I.B."/>
            <person name="Scanlan D.J."/>
            <person name="Tandeau de Marsac N."/>
            <person name="Weissenbach J."/>
            <person name="Wincker P."/>
            <person name="Wolf Y.I."/>
            <person name="Hess W.R."/>
        </authorList>
    </citation>
    <scope>NUCLEOTIDE SEQUENCE [LARGE SCALE GENOMIC DNA]</scope>
    <source>
        <strain evidence="8">SARG / CCMP1375 / SS120</strain>
    </source>
</reference>
<dbReference type="Gene3D" id="3.30.465.10">
    <property type="match status" value="1"/>
</dbReference>
<dbReference type="GO" id="GO:0016491">
    <property type="term" value="F:oxidoreductase activity"/>
    <property type="evidence" value="ECO:0007669"/>
    <property type="project" value="UniProtKB-KW"/>
</dbReference>
<gene>
    <name evidence="7" type="primary">glcD</name>
    <name evidence="7" type="ordered locus">Pro_0805</name>
</gene>
<dbReference type="KEGG" id="pma:Pro_0805"/>
<evidence type="ECO:0000259" key="6">
    <source>
        <dbReference type="PROSITE" id="PS51387"/>
    </source>
</evidence>
<evidence type="ECO:0000256" key="4">
    <source>
        <dbReference type="ARBA" id="ARBA00022827"/>
    </source>
</evidence>
<dbReference type="RefSeq" id="WP_011124957.1">
    <property type="nucleotide sequence ID" value="NC_005042.1"/>
</dbReference>
<dbReference type="GO" id="GO:0071949">
    <property type="term" value="F:FAD binding"/>
    <property type="evidence" value="ECO:0007669"/>
    <property type="project" value="InterPro"/>
</dbReference>
<dbReference type="HOGENOM" id="CLU_040807_0_0_3"/>
<dbReference type="Proteomes" id="UP000001420">
    <property type="component" value="Chromosome"/>
</dbReference>
<dbReference type="PATRIC" id="fig|167539.5.peg.852"/>
<dbReference type="InterPro" id="IPR016166">
    <property type="entry name" value="FAD-bd_PCMH"/>
</dbReference>
<dbReference type="AlphaFoldDB" id="Q7VCD5"/>
<comment type="similarity">
    <text evidence="2">Belongs to the oxygen-dependent FAD-linked oxidoreductase family.</text>
</comment>
<dbReference type="STRING" id="167539.Pro_0805"/>